<evidence type="ECO:0000313" key="2">
    <source>
        <dbReference type="Proteomes" id="UP000247973"/>
    </source>
</evidence>
<dbReference type="RefSeq" id="WP_110312633.1">
    <property type="nucleotide sequence ID" value="NZ_QICL01000048.1"/>
</dbReference>
<name>A0A2V3PHH2_9BACT</name>
<evidence type="ECO:0000313" key="1">
    <source>
        <dbReference type="EMBL" id="PXV58418.1"/>
    </source>
</evidence>
<organism evidence="1 2">
    <name type="scientific">Dysgonomonas alginatilytica</name>
    <dbReference type="NCBI Taxonomy" id="1605892"/>
    <lineage>
        <taxon>Bacteria</taxon>
        <taxon>Pseudomonadati</taxon>
        <taxon>Bacteroidota</taxon>
        <taxon>Bacteroidia</taxon>
        <taxon>Bacteroidales</taxon>
        <taxon>Dysgonomonadaceae</taxon>
        <taxon>Dysgonomonas</taxon>
    </lineage>
</organism>
<reference evidence="1 2" key="1">
    <citation type="submission" date="2018-03" db="EMBL/GenBank/DDBJ databases">
        <title>Genomic Encyclopedia of Archaeal and Bacterial Type Strains, Phase II (KMG-II): from individual species to whole genera.</title>
        <authorList>
            <person name="Goeker M."/>
        </authorList>
    </citation>
    <scope>NUCLEOTIDE SEQUENCE [LARGE SCALE GENOMIC DNA]</scope>
    <source>
        <strain evidence="1 2">DSM 100214</strain>
    </source>
</reference>
<dbReference type="OrthoDB" id="993940at2"/>
<comment type="caution">
    <text evidence="1">The sequence shown here is derived from an EMBL/GenBank/DDBJ whole genome shotgun (WGS) entry which is preliminary data.</text>
</comment>
<keyword evidence="2" id="KW-1185">Reference proteome</keyword>
<dbReference type="AlphaFoldDB" id="A0A2V3PHH2"/>
<accession>A0A2V3PHH2</accession>
<proteinExistence type="predicted"/>
<sequence>MKLRLLLLVGIGFAPFGLIAQTTFLYNKGLMSVKGDYTKMTSNTTLYINGDFIAGGGVDLGGNVVTCNIYLEGSQTVLTGDFIHDINLTSKTYPSAVSNVFTLLEGAYESSYPKAAARFVFRGTKPQYIKLADGLIYGGGNIAKGYPQKLKGTNYINFPDLIIDNDKHVTLVPELAAQARNLSLDKGRLILDSRRAIASDFEYVNPSGTLGNIITDGSIHSTGASTMLAHFMMIKPSTAVNPTVSNIRTPNNADHATNKRPHDYYGSVQVNLAVDDPAVATANEKTGRSLIAMGSPYQEMRADYFFWNFLMVPTGESIIGENMPGNTMTDPKYNLKAGKAFVIGVDLRGTNGNDYKDIHPDYSAKGIRFEDRGGAGVADDNGPTAADKGKYFFSRFGPFFGRSVNIFQDRRYTTTNTVALPSGEFNGTVTDDVYTKEILNRTDVTIPLVKGYNYFSNPFTVPFDLQDIADAGNNGELSTEWGTGLKIGNSTNDDRVLANRVWILDPSSKGSGTYDVGFTGVIPGNKWVSVSAKYRVMRPVGPTGSTLGEYDPGTGETKGKFIIAPLQMFVLYANEKNNNAVGKSLTLPMSKRRIDNNALFLRSESATNKYEQKDDFLFHITDAQTKASDRVAIVIRTPQEVMMDAEYAPTKKMISFISTGQTATTSETVEGIVRQTGMSTMYTRDDQGAALESNVLGVPKSAETESVVLYVTPSSIAQNITLQASRLASADRVLGITLIDKVKNKEFDLFGGKAYTVASTPTDPVDRFTVRFTFESSNTSGIEDGGNTSESKNITSYYANGVLTVAGFEDSDFGSLISVFDIQGRRIAQAKVDGTSVEINKVFFAGAYVVKVVGNRSYAAKFLVK</sequence>
<dbReference type="EMBL" id="QICL01000048">
    <property type="protein sequence ID" value="PXV58418.1"/>
    <property type="molecule type" value="Genomic_DNA"/>
</dbReference>
<gene>
    <name evidence="1" type="ORF">CLV62_1483</name>
</gene>
<dbReference type="Proteomes" id="UP000247973">
    <property type="component" value="Unassembled WGS sequence"/>
</dbReference>
<protein>
    <submittedName>
        <fullName evidence="1">Putative secreted protein (Por secretion system target)</fullName>
    </submittedName>
</protein>